<dbReference type="Ensembl" id="ENSCINT00000035030.1">
    <property type="protein sequence ID" value="ENSCINP00000030465.1"/>
    <property type="gene ID" value="ENSCING00000023467.1"/>
</dbReference>
<evidence type="ECO:0000313" key="2">
    <source>
        <dbReference type="Proteomes" id="UP000008144"/>
    </source>
</evidence>
<proteinExistence type="predicted"/>
<sequence>MLYPWNKENLEREKAGTLEMVKIDTTIETAHYSLCDAFHNKSKKKGPTKSFRDIRNTNLSVNTSVCEQRNADMARDRYSFCGMDMVNFLFISRFCIHLENESINQKFRSILKRKFDTLEYTDDGIVVPTKCKKVVELPS</sequence>
<keyword evidence="2" id="KW-1185">Reference proteome</keyword>
<protein>
    <submittedName>
        <fullName evidence="1">Uncharacterized protein</fullName>
    </submittedName>
</protein>
<reference evidence="1" key="2">
    <citation type="submission" date="2025-08" db="UniProtKB">
        <authorList>
            <consortium name="Ensembl"/>
        </authorList>
    </citation>
    <scope>IDENTIFICATION</scope>
</reference>
<organism evidence="1 2">
    <name type="scientific">Ciona intestinalis</name>
    <name type="common">Transparent sea squirt</name>
    <name type="synonym">Ascidia intestinalis</name>
    <dbReference type="NCBI Taxonomy" id="7719"/>
    <lineage>
        <taxon>Eukaryota</taxon>
        <taxon>Metazoa</taxon>
        <taxon>Chordata</taxon>
        <taxon>Tunicata</taxon>
        <taxon>Ascidiacea</taxon>
        <taxon>Phlebobranchia</taxon>
        <taxon>Cionidae</taxon>
        <taxon>Ciona</taxon>
    </lineage>
</organism>
<name>H2XLD3_CIOIN</name>
<reference evidence="1" key="3">
    <citation type="submission" date="2025-09" db="UniProtKB">
        <authorList>
            <consortium name="Ensembl"/>
        </authorList>
    </citation>
    <scope>IDENTIFICATION</scope>
</reference>
<dbReference type="Proteomes" id="UP000008144">
    <property type="component" value="Unassembled WGS sequence"/>
</dbReference>
<reference evidence="2" key="1">
    <citation type="journal article" date="2002" name="Science">
        <title>The draft genome of Ciona intestinalis: insights into chordate and vertebrate origins.</title>
        <authorList>
            <person name="Dehal P."/>
            <person name="Satou Y."/>
            <person name="Campbell R.K."/>
            <person name="Chapman J."/>
            <person name="Degnan B."/>
            <person name="De Tomaso A."/>
            <person name="Davidson B."/>
            <person name="Di Gregorio A."/>
            <person name="Gelpke M."/>
            <person name="Goodstein D.M."/>
            <person name="Harafuji N."/>
            <person name="Hastings K.E."/>
            <person name="Ho I."/>
            <person name="Hotta K."/>
            <person name="Huang W."/>
            <person name="Kawashima T."/>
            <person name="Lemaire P."/>
            <person name="Martinez D."/>
            <person name="Meinertzhagen I.A."/>
            <person name="Necula S."/>
            <person name="Nonaka M."/>
            <person name="Putnam N."/>
            <person name="Rash S."/>
            <person name="Saiga H."/>
            <person name="Satake M."/>
            <person name="Terry A."/>
            <person name="Yamada L."/>
            <person name="Wang H.G."/>
            <person name="Awazu S."/>
            <person name="Azumi K."/>
            <person name="Boore J."/>
            <person name="Branno M."/>
            <person name="Chin-Bow S."/>
            <person name="DeSantis R."/>
            <person name="Doyle S."/>
            <person name="Francino P."/>
            <person name="Keys D.N."/>
            <person name="Haga S."/>
            <person name="Hayashi H."/>
            <person name="Hino K."/>
            <person name="Imai K.S."/>
            <person name="Inaba K."/>
            <person name="Kano S."/>
            <person name="Kobayashi K."/>
            <person name="Kobayashi M."/>
            <person name="Lee B.I."/>
            <person name="Makabe K.W."/>
            <person name="Manohar C."/>
            <person name="Matassi G."/>
            <person name="Medina M."/>
            <person name="Mochizuki Y."/>
            <person name="Mount S."/>
            <person name="Morishita T."/>
            <person name="Miura S."/>
            <person name="Nakayama A."/>
            <person name="Nishizaka S."/>
            <person name="Nomoto H."/>
            <person name="Ohta F."/>
            <person name="Oishi K."/>
            <person name="Rigoutsos I."/>
            <person name="Sano M."/>
            <person name="Sasaki A."/>
            <person name="Sasakura Y."/>
            <person name="Shoguchi E."/>
            <person name="Shin-i T."/>
            <person name="Spagnuolo A."/>
            <person name="Stainier D."/>
            <person name="Suzuki M.M."/>
            <person name="Tassy O."/>
            <person name="Takatori N."/>
            <person name="Tokuoka M."/>
            <person name="Yagi K."/>
            <person name="Yoshizaki F."/>
            <person name="Wada S."/>
            <person name="Zhang C."/>
            <person name="Hyatt P.D."/>
            <person name="Larimer F."/>
            <person name="Detter C."/>
            <person name="Doggett N."/>
            <person name="Glavina T."/>
            <person name="Hawkins T."/>
            <person name="Richardson P."/>
            <person name="Lucas S."/>
            <person name="Kohara Y."/>
            <person name="Levine M."/>
            <person name="Satoh N."/>
            <person name="Rokhsar D.S."/>
        </authorList>
    </citation>
    <scope>NUCLEOTIDE SEQUENCE [LARGE SCALE GENOMIC DNA]</scope>
</reference>
<accession>H2XLD3</accession>
<dbReference type="InParanoid" id="H2XLD3"/>
<dbReference type="HOGENOM" id="CLU_1849564_0_0_1"/>
<dbReference type="AlphaFoldDB" id="H2XLD3"/>
<evidence type="ECO:0000313" key="1">
    <source>
        <dbReference type="Ensembl" id="ENSCINP00000030465.1"/>
    </source>
</evidence>